<dbReference type="EMBL" id="CM056742">
    <property type="protein sequence ID" value="KAJ8678377.1"/>
    <property type="molecule type" value="Genomic_DNA"/>
</dbReference>
<evidence type="ECO:0000313" key="2">
    <source>
        <dbReference type="Proteomes" id="UP001239111"/>
    </source>
</evidence>
<comment type="caution">
    <text evidence="1">The sequence shown here is derived from an EMBL/GenBank/DDBJ whole genome shotgun (WGS) entry which is preliminary data.</text>
</comment>
<evidence type="ECO:0000313" key="1">
    <source>
        <dbReference type="EMBL" id="KAJ8678377.1"/>
    </source>
</evidence>
<reference evidence="1" key="1">
    <citation type="submission" date="2023-04" db="EMBL/GenBank/DDBJ databases">
        <title>A chromosome-level genome assembly of the parasitoid wasp Eretmocerus hayati.</title>
        <authorList>
            <person name="Zhong Y."/>
            <person name="Liu S."/>
            <person name="Liu Y."/>
        </authorList>
    </citation>
    <scope>NUCLEOTIDE SEQUENCE</scope>
    <source>
        <strain evidence="1">ZJU_SS_LIU_2023</strain>
    </source>
</reference>
<keyword evidence="2" id="KW-1185">Reference proteome</keyword>
<sequence>MAQVQMETSDRRESGAVVKPIDAPATIPTPRKQSTLNDYFLPKSLRLDENRSTNKQPKPSSTFSETASISESSSDKAVDDNEDLEIEASTSSEDKDRRSSLKGENDTISLEQMVLPSKNLIDDPTQKFVLEYTEFRSFLEEIHGNPKPLDVARKFTSDIDGLIQMLDAVYMQVENRSLKNRIIRLKKEIVPPKDGNGGDGSEIEIT</sequence>
<proteinExistence type="predicted"/>
<accession>A0ACC2P4S6</accession>
<dbReference type="Proteomes" id="UP001239111">
    <property type="component" value="Chromosome 2"/>
</dbReference>
<gene>
    <name evidence="1" type="ORF">QAD02_014164</name>
</gene>
<organism evidence="1 2">
    <name type="scientific">Eretmocerus hayati</name>
    <dbReference type="NCBI Taxonomy" id="131215"/>
    <lineage>
        <taxon>Eukaryota</taxon>
        <taxon>Metazoa</taxon>
        <taxon>Ecdysozoa</taxon>
        <taxon>Arthropoda</taxon>
        <taxon>Hexapoda</taxon>
        <taxon>Insecta</taxon>
        <taxon>Pterygota</taxon>
        <taxon>Neoptera</taxon>
        <taxon>Endopterygota</taxon>
        <taxon>Hymenoptera</taxon>
        <taxon>Apocrita</taxon>
        <taxon>Proctotrupomorpha</taxon>
        <taxon>Chalcidoidea</taxon>
        <taxon>Aphelinidae</taxon>
        <taxon>Aphelininae</taxon>
        <taxon>Eretmocerus</taxon>
    </lineage>
</organism>
<name>A0ACC2P4S6_9HYME</name>
<protein>
    <submittedName>
        <fullName evidence="1">Uncharacterized protein</fullName>
    </submittedName>
</protein>